<keyword evidence="5" id="KW-0813">Transport</keyword>
<feature type="coiled-coil region" evidence="19">
    <location>
        <begin position="1026"/>
        <end position="1057"/>
    </location>
</feature>
<dbReference type="OrthoDB" id="447953at2759"/>
<evidence type="ECO:0000256" key="5">
    <source>
        <dbReference type="ARBA" id="ARBA00022448"/>
    </source>
</evidence>
<accession>A0A067RVU9</accession>
<dbReference type="PANTHER" id="PTHR13222:SF1">
    <property type="entry name" value="RB1-INDUCIBLE COILED-COIL PROTEIN 1"/>
    <property type="match status" value="1"/>
</dbReference>
<proteinExistence type="predicted"/>
<dbReference type="Pfam" id="PF04108">
    <property type="entry name" value="ATG17_like"/>
    <property type="match status" value="1"/>
</dbReference>
<dbReference type="GO" id="GO:1990316">
    <property type="term" value="C:Atg1/ULK1 kinase complex"/>
    <property type="evidence" value="ECO:0007669"/>
    <property type="project" value="TreeGrafter"/>
</dbReference>
<evidence type="ECO:0000256" key="16">
    <source>
        <dbReference type="ARBA" id="ARBA00053494"/>
    </source>
</evidence>
<feature type="coiled-coil region" evidence="19">
    <location>
        <begin position="885"/>
        <end position="955"/>
    </location>
</feature>
<keyword evidence="14" id="KW-0539">Nucleus</keyword>
<reference evidence="23 24" key="1">
    <citation type="journal article" date="2014" name="Nat. Commun.">
        <title>Molecular traces of alternative social organization in a termite genome.</title>
        <authorList>
            <person name="Terrapon N."/>
            <person name="Li C."/>
            <person name="Robertson H.M."/>
            <person name="Ji L."/>
            <person name="Meng X."/>
            <person name="Booth W."/>
            <person name="Chen Z."/>
            <person name="Childers C.P."/>
            <person name="Glastad K.M."/>
            <person name="Gokhale K."/>
            <person name="Gowin J."/>
            <person name="Gronenberg W."/>
            <person name="Hermansen R.A."/>
            <person name="Hu H."/>
            <person name="Hunt B.G."/>
            <person name="Huylmans A.K."/>
            <person name="Khalil S.M."/>
            <person name="Mitchell R.D."/>
            <person name="Munoz-Torres M.C."/>
            <person name="Mustard J.A."/>
            <person name="Pan H."/>
            <person name="Reese J.T."/>
            <person name="Scharf M.E."/>
            <person name="Sun F."/>
            <person name="Vogel H."/>
            <person name="Xiao J."/>
            <person name="Yang W."/>
            <person name="Yang Z."/>
            <person name="Yang Z."/>
            <person name="Zhou J."/>
            <person name="Zhu J."/>
            <person name="Brent C.S."/>
            <person name="Elsik C.G."/>
            <person name="Goodisman M.A."/>
            <person name="Liberles D.A."/>
            <person name="Roe R.M."/>
            <person name="Vargo E.L."/>
            <person name="Vilcinskas A."/>
            <person name="Wang J."/>
            <person name="Bornberg-Bauer E."/>
            <person name="Korb J."/>
            <person name="Zhang G."/>
            <person name="Liebig J."/>
        </authorList>
    </citation>
    <scope>NUCLEOTIDE SEQUENCE [LARGE SCALE GENOMIC DNA]</scope>
    <source>
        <tissue evidence="23">Whole organism</tissue>
    </source>
</reference>
<dbReference type="OMA" id="IHLAPQM"/>
<evidence type="ECO:0000256" key="19">
    <source>
        <dbReference type="SAM" id="Coils"/>
    </source>
</evidence>
<dbReference type="FunCoup" id="A0A067RVU9">
    <property type="interactions" value="778"/>
</dbReference>
<dbReference type="InterPro" id="IPR040040">
    <property type="entry name" value="ATG11"/>
</dbReference>
<keyword evidence="13" id="KW-0458">Lysosome</keyword>
<dbReference type="STRING" id="136037.A0A067RVU9"/>
<evidence type="ECO:0000256" key="2">
    <source>
        <dbReference type="ARBA" id="ARBA00004329"/>
    </source>
</evidence>
<evidence type="ECO:0000256" key="10">
    <source>
        <dbReference type="ARBA" id="ARBA00023015"/>
    </source>
</evidence>
<dbReference type="InterPro" id="IPR045326">
    <property type="entry name" value="ATG17-like_dom"/>
</dbReference>
<sequence length="1339" mass="151722">MLYIFHVDTGKMMIYEMNLALECVKQLSDVIERSCGIPADKQVLLVSGGESLDPTARVCSYSAGTDTNPIYLFSKSTIEGLTPPSVSMDFVPDVALKDQVDATHSMPDTYTTVVARVQLAQQFYEHAREQTRACENLVHDQHLQQQGWAAVLANMEDTTQSFRNRAEQFEQSFSHYLEMKAEYVQLLDNLQDDIDLLMKIPVIPALLATAEDEATGLAMGLVSDSIRTSPLQEQGEVFRSVREGVQQLDVMGREAGCSLQVQQNDGQMNLMQWVCANNQSNVYQVVQSCVKDMRTFDDQAIESLKTEVKHTLSHAFRIEMKEIKGLEERLCGLEQLMVETKKIVQEQNDLTQSFLSNQTRANVLGDASILPDLCASHRRQLLVMLKNHEHLLDIRARCTRAKEELCRNLHVRLRWVMCVENMISDVGNRLMMYHEKLKRMHRHFVIIQQIHISAQMYINAVGEVVRRRTFSQAFLVWASDLACQLLAVHNEEVARRREFQSQFEGHFMRNLFPGMEDLPPSFATQAPVPFDLDLPQITIEDIDWLHAQLPELTFSVSGPDLETITQFFLIKSVTGTLKTEDREETAALEDRLVRVVTNAGLASHLDPTLLQPADPDAPGLGQSPSPISLQGNAPPRDHDRGFESETDTEEFEKVGQSPVELVFDSKPSTSSVCISGQVTEQVQEQDRAPCVLTTLEVGVCGSRADSSSPPSSSPLLPHQQPSLLLQSHSEFTTADFYIDESMPSSYTESNSARSHHQAAPELTRQLEDMNTLVTLLQENLGNTRSEVERLREQLSACAYVTCDMVSRLRADLAGLRAHVQQEQVEFGRLQVHLLAALGQQYEAAVASEKVLRQEQLQRLTVDHELEMDSLRKDVRTAVETNDEEIRILKQTNVMKEEELASLQARMEERLEEEVHVRQEAVQNLELKLSEMREQCSGLQGQLERAEANKQTALKDLSDQLTHSYKTELEGLRSRFRLMATTSMERSPSDGSLEKIERCELIELVNHEAIVAQIREDLATEREASVRKAVEQERARWEARLEQELKQARVRSEAERQVWFNETMRRVLDDKERQLGILRMREASLVEECQRHQQTIRLLTDSRDCGPQSGYGPDSSAGSAVWPLLDRVDVLEAHKVLQQAQMAEEHEKKAAEMNTSVAVVQQRVSSRDAATSPDPSQHRLQEKLTQSTTSLIQQGKISISSCNIGDSVLVVWDEEHRNYTILQETATLYFLHSDCLDTLGLCPGSDGSPRRLYSTGEVTDKEYCYARKSENRYRVPKGTKFYRVQVQPLQKDSSLVRSQHHHRHHHLHSQQSMTQSQQQLVCSQQEDSSAVVMADEKSKC</sequence>
<dbReference type="Pfam" id="PF10377">
    <property type="entry name" value="ATG11"/>
    <property type="match status" value="1"/>
</dbReference>
<keyword evidence="11 19" id="KW-0175">Coiled coil</keyword>
<evidence type="ECO:0000313" key="23">
    <source>
        <dbReference type="EMBL" id="KDR23999.1"/>
    </source>
</evidence>
<evidence type="ECO:0000256" key="11">
    <source>
        <dbReference type="ARBA" id="ARBA00023054"/>
    </source>
</evidence>
<evidence type="ECO:0000256" key="20">
    <source>
        <dbReference type="SAM" id="MobiDB-lite"/>
    </source>
</evidence>
<feature type="coiled-coil region" evidence="19">
    <location>
        <begin position="773"/>
        <end position="825"/>
    </location>
</feature>
<feature type="domain" description="Autophagy-related protein 11 C-terminal" evidence="22">
    <location>
        <begin position="1180"/>
        <end position="1286"/>
    </location>
</feature>
<dbReference type="GO" id="GO:0034045">
    <property type="term" value="C:phagophore assembly site membrane"/>
    <property type="evidence" value="ECO:0007669"/>
    <property type="project" value="TreeGrafter"/>
</dbReference>
<evidence type="ECO:0000256" key="6">
    <source>
        <dbReference type="ARBA" id="ARBA00022490"/>
    </source>
</evidence>
<feature type="region of interest" description="Disordered" evidence="20">
    <location>
        <begin position="1292"/>
        <end position="1319"/>
    </location>
</feature>
<dbReference type="CDD" id="cd17060">
    <property type="entry name" value="Ubl_RB1CC1"/>
    <property type="match status" value="1"/>
</dbReference>
<feature type="region of interest" description="Disordered" evidence="20">
    <location>
        <begin position="606"/>
        <end position="658"/>
    </location>
</feature>
<keyword evidence="12" id="KW-0804">Transcription</keyword>
<dbReference type="GO" id="GO:0061709">
    <property type="term" value="P:reticulophagy"/>
    <property type="evidence" value="ECO:0007669"/>
    <property type="project" value="TreeGrafter"/>
</dbReference>
<feature type="compositionally biased region" description="Polar residues" evidence="20">
    <location>
        <begin position="622"/>
        <end position="631"/>
    </location>
</feature>
<dbReference type="GO" id="GO:0000422">
    <property type="term" value="P:autophagy of mitochondrion"/>
    <property type="evidence" value="ECO:0007669"/>
    <property type="project" value="TreeGrafter"/>
</dbReference>
<keyword evidence="10" id="KW-0805">Transcription regulation</keyword>
<feature type="compositionally biased region" description="Basic residues" evidence="20">
    <location>
        <begin position="1297"/>
        <end position="1307"/>
    </location>
</feature>
<evidence type="ECO:0000256" key="13">
    <source>
        <dbReference type="ARBA" id="ARBA00023228"/>
    </source>
</evidence>
<gene>
    <name evidence="23" type="ORF">L798_07939</name>
</gene>
<dbReference type="Gene3D" id="3.10.20.90">
    <property type="entry name" value="Phosphatidylinositol 3-kinase Catalytic Subunit, Chain A, domain 1"/>
    <property type="match status" value="1"/>
</dbReference>
<dbReference type="GO" id="GO:0005764">
    <property type="term" value="C:lysosome"/>
    <property type="evidence" value="ECO:0007669"/>
    <property type="project" value="UniProtKB-SubCell"/>
</dbReference>
<keyword evidence="7" id="KW-0597">Phosphoprotein</keyword>
<keyword evidence="8" id="KW-0653">Protein transport</keyword>
<keyword evidence="15" id="KW-0131">Cell cycle</keyword>
<evidence type="ECO:0000256" key="12">
    <source>
        <dbReference type="ARBA" id="ARBA00023163"/>
    </source>
</evidence>
<comment type="function">
    <text evidence="16">Involved in autophagy. Regulates early events but also late events of autophagosome formation through direct interaction with Atg16L1. Required for the formation of the autophagosome-like double-membrane structure that surrounds the Salmonella-containing vacuole (SCV) during S.typhimurium infection and subsequent xenophagy. Involved in repair of DNA damage caused by ionizing radiation, which subsequently improves cell survival by decreasing apoptosis. Inhibits PTK2/FAK1 and PTK2B/PYK2 kinase activity, affecting their downstream signaling pathways. Plays a role as a modulator of TGF-beta-signaling by restricting substrate specificity of RNF111. Functions as a DNA-binding transcription factor. Is a potent regulator of the RB1 pathway through induction of RB1 expression. Plays a crucial role in muscular differentiation. Plays an indispensable role in fetal hematopoiesis and in the regulation of neuronal homeostasis.</text>
</comment>
<protein>
    <recommendedName>
        <fullName evidence="17">RB1-inducible coiled-coil protein 1</fullName>
    </recommendedName>
    <alternativeName>
        <fullName evidence="18">FAK family kinase-interacting protein of 200 kDa</fullName>
    </alternativeName>
</protein>
<dbReference type="eggNOG" id="KOG4572">
    <property type="taxonomic scope" value="Eukaryota"/>
</dbReference>
<dbReference type="GO" id="GO:0015031">
    <property type="term" value="P:protein transport"/>
    <property type="evidence" value="ECO:0007669"/>
    <property type="project" value="UniProtKB-KW"/>
</dbReference>
<dbReference type="InterPro" id="IPR019460">
    <property type="entry name" value="Atg11_C"/>
</dbReference>
<feature type="compositionally biased region" description="Low complexity" evidence="20">
    <location>
        <begin position="1308"/>
        <end position="1319"/>
    </location>
</feature>
<evidence type="ECO:0000256" key="14">
    <source>
        <dbReference type="ARBA" id="ARBA00023242"/>
    </source>
</evidence>
<organism evidence="23 24">
    <name type="scientific">Zootermopsis nevadensis</name>
    <name type="common">Dampwood termite</name>
    <dbReference type="NCBI Taxonomy" id="136037"/>
    <lineage>
        <taxon>Eukaryota</taxon>
        <taxon>Metazoa</taxon>
        <taxon>Ecdysozoa</taxon>
        <taxon>Arthropoda</taxon>
        <taxon>Hexapoda</taxon>
        <taxon>Insecta</taxon>
        <taxon>Pterygota</taxon>
        <taxon>Neoptera</taxon>
        <taxon>Polyneoptera</taxon>
        <taxon>Dictyoptera</taxon>
        <taxon>Blattodea</taxon>
        <taxon>Blattoidea</taxon>
        <taxon>Termitoidae</taxon>
        <taxon>Termopsidae</taxon>
        <taxon>Zootermopsis</taxon>
    </lineage>
</organism>
<dbReference type="GO" id="GO:0031090">
    <property type="term" value="C:organelle membrane"/>
    <property type="evidence" value="ECO:0007669"/>
    <property type="project" value="UniProtKB-ARBA"/>
</dbReference>
<name>A0A067RVU9_ZOONE</name>
<evidence type="ECO:0000256" key="18">
    <source>
        <dbReference type="ARBA" id="ARBA00080154"/>
    </source>
</evidence>
<evidence type="ECO:0000256" key="8">
    <source>
        <dbReference type="ARBA" id="ARBA00022927"/>
    </source>
</evidence>
<evidence type="ECO:0000256" key="1">
    <source>
        <dbReference type="ARBA" id="ARBA00004123"/>
    </source>
</evidence>
<dbReference type="GO" id="GO:0034517">
    <property type="term" value="P:ribophagy"/>
    <property type="evidence" value="ECO:0007669"/>
    <property type="project" value="TreeGrafter"/>
</dbReference>
<evidence type="ECO:0000256" key="3">
    <source>
        <dbReference type="ARBA" id="ARBA00004371"/>
    </source>
</evidence>
<evidence type="ECO:0000256" key="4">
    <source>
        <dbReference type="ARBA" id="ARBA00004514"/>
    </source>
</evidence>
<dbReference type="EMBL" id="KK852432">
    <property type="protein sequence ID" value="KDR23999.1"/>
    <property type="molecule type" value="Genomic_DNA"/>
</dbReference>
<keyword evidence="9" id="KW-0072">Autophagy</keyword>
<dbReference type="GO" id="GO:0000045">
    <property type="term" value="P:autophagosome assembly"/>
    <property type="evidence" value="ECO:0007669"/>
    <property type="project" value="InterPro"/>
</dbReference>
<dbReference type="GO" id="GO:0019901">
    <property type="term" value="F:protein kinase binding"/>
    <property type="evidence" value="ECO:0007669"/>
    <property type="project" value="UniProtKB-ARBA"/>
</dbReference>
<dbReference type="GO" id="GO:0060090">
    <property type="term" value="F:molecular adaptor activity"/>
    <property type="evidence" value="ECO:0007669"/>
    <property type="project" value="TreeGrafter"/>
</dbReference>
<evidence type="ECO:0000313" key="24">
    <source>
        <dbReference type="Proteomes" id="UP000027135"/>
    </source>
</evidence>
<comment type="subcellular location">
    <subcellularLocation>
        <location evidence="4">Cytoplasm</location>
        <location evidence="4">Cytosol</location>
    </subcellularLocation>
    <subcellularLocation>
        <location evidence="3">Lysosome</location>
    </subcellularLocation>
    <subcellularLocation>
        <location evidence="1">Nucleus</location>
    </subcellularLocation>
    <subcellularLocation>
        <location evidence="2">Preautophagosomal structure</location>
    </subcellularLocation>
</comment>
<evidence type="ECO:0000256" key="17">
    <source>
        <dbReference type="ARBA" id="ARBA00069790"/>
    </source>
</evidence>
<keyword evidence="6" id="KW-0963">Cytoplasm</keyword>
<dbReference type="Proteomes" id="UP000027135">
    <property type="component" value="Unassembled WGS sequence"/>
</dbReference>
<dbReference type="GO" id="GO:0008285">
    <property type="term" value="P:negative regulation of cell population proliferation"/>
    <property type="evidence" value="ECO:0007669"/>
    <property type="project" value="UniProtKB-ARBA"/>
</dbReference>
<evidence type="ECO:0000259" key="21">
    <source>
        <dbReference type="Pfam" id="PF04108"/>
    </source>
</evidence>
<evidence type="ECO:0000256" key="7">
    <source>
        <dbReference type="ARBA" id="ARBA00022553"/>
    </source>
</evidence>
<dbReference type="GO" id="GO:0005829">
    <property type="term" value="C:cytosol"/>
    <property type="evidence" value="ECO:0007669"/>
    <property type="project" value="UniProtKB-SubCell"/>
</dbReference>
<dbReference type="GO" id="GO:0034727">
    <property type="term" value="P:piecemeal microautophagy of the nucleus"/>
    <property type="evidence" value="ECO:0007669"/>
    <property type="project" value="TreeGrafter"/>
</dbReference>
<evidence type="ECO:0000259" key="22">
    <source>
        <dbReference type="Pfam" id="PF10377"/>
    </source>
</evidence>
<evidence type="ECO:0000256" key="9">
    <source>
        <dbReference type="ARBA" id="ARBA00023006"/>
    </source>
</evidence>
<dbReference type="PANTHER" id="PTHR13222">
    <property type="entry name" value="RB1-INDUCIBLE COILED-COIL"/>
    <property type="match status" value="1"/>
</dbReference>
<keyword evidence="24" id="KW-1185">Reference proteome</keyword>
<feature type="domain" description="Autophagy protein ATG17-like" evidence="21">
    <location>
        <begin position="119"/>
        <end position="507"/>
    </location>
</feature>
<dbReference type="GO" id="GO:0005634">
    <property type="term" value="C:nucleus"/>
    <property type="evidence" value="ECO:0007669"/>
    <property type="project" value="UniProtKB-SubCell"/>
</dbReference>
<dbReference type="GO" id="GO:0061723">
    <property type="term" value="P:glycophagy"/>
    <property type="evidence" value="ECO:0007669"/>
    <property type="project" value="TreeGrafter"/>
</dbReference>
<dbReference type="InParanoid" id="A0A067RVU9"/>
<dbReference type="FunFam" id="3.10.20.90:FF:000049">
    <property type="entry name" value="RB1-inducible coiled-coil protein 1 isoform X1"/>
    <property type="match status" value="1"/>
</dbReference>
<evidence type="ECO:0000256" key="15">
    <source>
        <dbReference type="ARBA" id="ARBA00023306"/>
    </source>
</evidence>